<dbReference type="PANTHER" id="PTHR30518">
    <property type="entry name" value="ENDOLYTIC MUREIN TRANSGLYCOSYLASE"/>
    <property type="match status" value="1"/>
</dbReference>
<gene>
    <name evidence="7" type="primary">mltG</name>
    <name evidence="8" type="ORF">SAMN05443662_0689</name>
</gene>
<dbReference type="EMBL" id="FSRE01000002">
    <property type="protein sequence ID" value="SIN84447.1"/>
    <property type="molecule type" value="Genomic_DNA"/>
</dbReference>
<dbReference type="NCBIfam" id="TIGR00247">
    <property type="entry name" value="endolytic transglycosylase MltG"/>
    <property type="match status" value="1"/>
</dbReference>
<accession>A0A1N6EN93</accession>
<dbReference type="Gene3D" id="3.30.1490.480">
    <property type="entry name" value="Endolytic murein transglycosylase"/>
    <property type="match status" value="1"/>
</dbReference>
<protein>
    <recommendedName>
        <fullName evidence="7">Endolytic murein transglycosylase</fullName>
        <ecNumber evidence="7">4.2.2.29</ecNumber>
    </recommendedName>
    <alternativeName>
        <fullName evidence="7">Peptidoglycan lytic transglycosylase</fullName>
    </alternativeName>
    <alternativeName>
        <fullName evidence="7">Peptidoglycan polymerization terminase</fullName>
    </alternativeName>
</protein>
<dbReference type="GO" id="GO:0009252">
    <property type="term" value="P:peptidoglycan biosynthetic process"/>
    <property type="evidence" value="ECO:0007669"/>
    <property type="project" value="UniProtKB-UniRule"/>
</dbReference>
<dbReference type="OrthoDB" id="9814591at2"/>
<dbReference type="STRING" id="364032.SAMN05443662_0689"/>
<keyword evidence="9" id="KW-1185">Reference proteome</keyword>
<keyword evidence="7" id="KW-0997">Cell inner membrane</keyword>
<evidence type="ECO:0000256" key="4">
    <source>
        <dbReference type="ARBA" id="ARBA00023136"/>
    </source>
</evidence>
<dbReference type="InterPro" id="IPR003770">
    <property type="entry name" value="MLTG-like"/>
</dbReference>
<evidence type="ECO:0000256" key="6">
    <source>
        <dbReference type="ARBA" id="ARBA00023316"/>
    </source>
</evidence>
<dbReference type="Gene3D" id="3.30.160.60">
    <property type="entry name" value="Classic Zinc Finger"/>
    <property type="match status" value="1"/>
</dbReference>
<sequence length="335" mass="37619">MVIRRKVLLLGGAGLLVFTALALSVYLYNLYRHPLLPVAQGQVLAVAPTVHGTLKRLHDAGLRSPTLFRLYLSWQGLDRRIQPGEIRLDSQWTMAQLAQALVSGPRVQYRVTLIPGMRFREALQAIQHAEKVKVTLTDAKAIAALPERLGSDKPMEGQLLPETYFYTAGTSDFELVKRAYEALWRYLNAAWPRRDADLPLKTPYEALILASIVEKETGRADERTQIAGVFIRRLKKGMRLQSDPTTIYGLGEAFDGNLTRADLRRKTPYNTYRINGLPPTPIALASKASIDAVLHPAPGKALYFVAKGDGSHEFSNTLREHNRAVQRYQLKRSHR</sequence>
<comment type="similarity">
    <text evidence="7">Belongs to the transglycosylase MltG family.</text>
</comment>
<dbReference type="EC" id="4.2.2.29" evidence="7"/>
<organism evidence="8 9">
    <name type="scientific">Sulfurivirga caldicuralii</name>
    <dbReference type="NCBI Taxonomy" id="364032"/>
    <lineage>
        <taxon>Bacteria</taxon>
        <taxon>Pseudomonadati</taxon>
        <taxon>Pseudomonadota</taxon>
        <taxon>Gammaproteobacteria</taxon>
        <taxon>Thiotrichales</taxon>
        <taxon>Piscirickettsiaceae</taxon>
        <taxon>Sulfurivirga</taxon>
    </lineage>
</organism>
<dbReference type="Proteomes" id="UP000198461">
    <property type="component" value="Unassembled WGS sequence"/>
</dbReference>
<dbReference type="CDD" id="cd08010">
    <property type="entry name" value="MltG_like"/>
    <property type="match status" value="1"/>
</dbReference>
<evidence type="ECO:0000256" key="1">
    <source>
        <dbReference type="ARBA" id="ARBA00022475"/>
    </source>
</evidence>
<keyword evidence="3 7" id="KW-1133">Transmembrane helix</keyword>
<comment type="catalytic activity">
    <reaction evidence="7">
        <text>a peptidoglycan chain = a peptidoglycan chain with N-acetyl-1,6-anhydromuramyl-[peptide] at the reducing end + a peptidoglycan chain with N-acetylglucosamine at the non-reducing end.</text>
        <dbReference type="EC" id="4.2.2.29"/>
    </reaction>
</comment>
<keyword evidence="2 7" id="KW-0812">Transmembrane</keyword>
<dbReference type="Pfam" id="PF02618">
    <property type="entry name" value="YceG"/>
    <property type="match status" value="1"/>
</dbReference>
<dbReference type="GO" id="GO:0005886">
    <property type="term" value="C:plasma membrane"/>
    <property type="evidence" value="ECO:0007669"/>
    <property type="project" value="UniProtKB-UniRule"/>
</dbReference>
<keyword evidence="5 7" id="KW-0456">Lyase</keyword>
<evidence type="ECO:0000256" key="2">
    <source>
        <dbReference type="ARBA" id="ARBA00022692"/>
    </source>
</evidence>
<reference evidence="8 9" key="1">
    <citation type="submission" date="2016-11" db="EMBL/GenBank/DDBJ databases">
        <authorList>
            <person name="Jaros S."/>
            <person name="Januszkiewicz K."/>
            <person name="Wedrychowicz H."/>
        </authorList>
    </citation>
    <scope>NUCLEOTIDE SEQUENCE [LARGE SCALE GENOMIC DNA]</scope>
    <source>
        <strain evidence="8 9">DSM 17737</strain>
    </source>
</reference>
<feature type="site" description="Important for catalytic activity" evidence="7">
    <location>
        <position position="216"/>
    </location>
</feature>
<evidence type="ECO:0000313" key="8">
    <source>
        <dbReference type="EMBL" id="SIN84447.1"/>
    </source>
</evidence>
<dbReference type="HAMAP" id="MF_02065">
    <property type="entry name" value="MltG"/>
    <property type="match status" value="1"/>
</dbReference>
<evidence type="ECO:0000256" key="3">
    <source>
        <dbReference type="ARBA" id="ARBA00022989"/>
    </source>
</evidence>
<dbReference type="RefSeq" id="WP_074201004.1">
    <property type="nucleotide sequence ID" value="NZ_FSRE01000002.1"/>
</dbReference>
<keyword evidence="1 7" id="KW-1003">Cell membrane</keyword>
<keyword evidence="4 7" id="KW-0472">Membrane</keyword>
<dbReference type="GO" id="GO:0071555">
    <property type="term" value="P:cell wall organization"/>
    <property type="evidence" value="ECO:0007669"/>
    <property type="project" value="UniProtKB-KW"/>
</dbReference>
<evidence type="ECO:0000256" key="7">
    <source>
        <dbReference type="HAMAP-Rule" id="MF_02065"/>
    </source>
</evidence>
<evidence type="ECO:0000313" key="9">
    <source>
        <dbReference type="Proteomes" id="UP000198461"/>
    </source>
</evidence>
<comment type="function">
    <text evidence="7">Functions as a peptidoglycan terminase that cleaves nascent peptidoglycan strands endolytically to terminate their elongation.</text>
</comment>
<proteinExistence type="inferred from homology"/>
<name>A0A1N6EN93_9GAMM</name>
<dbReference type="PANTHER" id="PTHR30518:SF2">
    <property type="entry name" value="ENDOLYTIC MUREIN TRANSGLYCOSYLASE"/>
    <property type="match status" value="1"/>
</dbReference>
<evidence type="ECO:0000256" key="5">
    <source>
        <dbReference type="ARBA" id="ARBA00023239"/>
    </source>
</evidence>
<dbReference type="GO" id="GO:0008932">
    <property type="term" value="F:lytic endotransglycosylase activity"/>
    <property type="evidence" value="ECO:0007669"/>
    <property type="project" value="UniProtKB-UniRule"/>
</dbReference>
<dbReference type="AlphaFoldDB" id="A0A1N6EN93"/>
<keyword evidence="6 7" id="KW-0961">Cell wall biogenesis/degradation</keyword>